<evidence type="ECO:0000313" key="5">
    <source>
        <dbReference type="Proteomes" id="UP000298324"/>
    </source>
</evidence>
<protein>
    <recommendedName>
        <fullName evidence="6">Two-component membrane permease complex subunit</fullName>
    </recommendedName>
</protein>
<sequence length="274" mass="30561">MRINKEGFIRSLILLGFSALLFWLMRSNNIIFYINPRYERLTEIAAIIIFIMFLAQAGSSLRRSAFDHSRSNFSQDIIKLAYLPFLLTLAMAFLLPNSALDANLAANKGMNLSTQPATTVQSGSANTTYDSAAPIAPQAQSPAQEQIDEIRKAGLIKVTEENFTIVNKETYMFPEQYAGKEITMLGFVFKEQGMPSNQFVLGRYIITCCSADASLGGFLCEYGNTADFKEGSWLIIRGIIKTGKYNDSTVPIITINSFSPAQEPQNPYIYPVFY</sequence>
<dbReference type="RefSeq" id="WP_190239558.1">
    <property type="nucleotide sequence ID" value="NZ_QFGA01000001.1"/>
</dbReference>
<evidence type="ECO:0000259" key="2">
    <source>
        <dbReference type="Pfam" id="PF09323"/>
    </source>
</evidence>
<dbReference type="Proteomes" id="UP000298324">
    <property type="component" value="Unassembled WGS sequence"/>
</dbReference>
<reference evidence="4 5" key="1">
    <citation type="journal article" date="2018" name="Environ. Microbiol.">
        <title>Novel energy conservation strategies and behaviour of Pelotomaculum schinkii driving syntrophic propionate catabolism.</title>
        <authorList>
            <person name="Hidalgo-Ahumada C.A.P."/>
            <person name="Nobu M.K."/>
            <person name="Narihiro T."/>
            <person name="Tamaki H."/>
            <person name="Liu W.T."/>
            <person name="Kamagata Y."/>
            <person name="Stams A.J.M."/>
            <person name="Imachi H."/>
            <person name="Sousa D.Z."/>
        </authorList>
    </citation>
    <scope>NUCLEOTIDE SEQUENCE [LARGE SCALE GENOMIC DNA]</scope>
    <source>
        <strain evidence="4 5">HH</strain>
    </source>
</reference>
<keyword evidence="1" id="KW-1133">Transmembrane helix</keyword>
<dbReference type="InterPro" id="IPR015402">
    <property type="entry name" value="DUF1980"/>
</dbReference>
<proteinExistence type="predicted"/>
<dbReference type="InterPro" id="IPR052955">
    <property type="entry name" value="UPF0703_membrane_permease"/>
</dbReference>
<feature type="transmembrane region" description="Helical" evidence="1">
    <location>
        <begin position="77"/>
        <end position="95"/>
    </location>
</feature>
<keyword evidence="1" id="KW-0472">Membrane</keyword>
<comment type="caution">
    <text evidence="4">The sequence shown here is derived from an EMBL/GenBank/DDBJ whole genome shotgun (WGS) entry which is preliminary data.</text>
</comment>
<feature type="transmembrane region" description="Helical" evidence="1">
    <location>
        <begin position="7"/>
        <end position="24"/>
    </location>
</feature>
<gene>
    <name evidence="4" type="ORF">Psch_01304</name>
</gene>
<evidence type="ECO:0000259" key="3">
    <source>
        <dbReference type="Pfam" id="PF21537"/>
    </source>
</evidence>
<evidence type="ECO:0000313" key="4">
    <source>
        <dbReference type="EMBL" id="TEB07749.1"/>
    </source>
</evidence>
<name>A0A4Y7RG33_9FIRM</name>
<accession>A0A4Y7RG33</accession>
<dbReference type="NCBIfam" id="TIGR03943">
    <property type="entry name" value="TIGR03943 family putative permease subunit"/>
    <property type="match status" value="1"/>
</dbReference>
<keyword evidence="1" id="KW-0812">Transmembrane</keyword>
<dbReference type="EMBL" id="QFGA01000001">
    <property type="protein sequence ID" value="TEB07749.1"/>
    <property type="molecule type" value="Genomic_DNA"/>
</dbReference>
<dbReference type="AlphaFoldDB" id="A0A4Y7RG33"/>
<dbReference type="InterPro" id="IPR048447">
    <property type="entry name" value="DUF1980_C"/>
</dbReference>
<dbReference type="PANTHER" id="PTHR40047:SF1">
    <property type="entry name" value="UPF0703 PROTEIN YCGQ"/>
    <property type="match status" value="1"/>
</dbReference>
<organism evidence="4 5">
    <name type="scientific">Pelotomaculum schinkii</name>
    <dbReference type="NCBI Taxonomy" id="78350"/>
    <lineage>
        <taxon>Bacteria</taxon>
        <taxon>Bacillati</taxon>
        <taxon>Bacillota</taxon>
        <taxon>Clostridia</taxon>
        <taxon>Eubacteriales</taxon>
        <taxon>Desulfotomaculaceae</taxon>
        <taxon>Pelotomaculum</taxon>
    </lineage>
</organism>
<dbReference type="PANTHER" id="PTHR40047">
    <property type="entry name" value="UPF0703 PROTEIN YCGQ"/>
    <property type="match status" value="1"/>
</dbReference>
<evidence type="ECO:0000256" key="1">
    <source>
        <dbReference type="SAM" id="Phobius"/>
    </source>
</evidence>
<feature type="transmembrane region" description="Helical" evidence="1">
    <location>
        <begin position="44"/>
        <end position="65"/>
    </location>
</feature>
<feature type="domain" description="DUF1980" evidence="2">
    <location>
        <begin position="9"/>
        <end position="111"/>
    </location>
</feature>
<dbReference type="Pfam" id="PF21537">
    <property type="entry name" value="DUF1980_C"/>
    <property type="match status" value="1"/>
</dbReference>
<keyword evidence="5" id="KW-1185">Reference proteome</keyword>
<dbReference type="InterPro" id="IPR048493">
    <property type="entry name" value="DUF1980_N"/>
</dbReference>
<evidence type="ECO:0008006" key="6">
    <source>
        <dbReference type="Google" id="ProtNLM"/>
    </source>
</evidence>
<feature type="domain" description="DUF1980" evidence="3">
    <location>
        <begin position="139"/>
        <end position="271"/>
    </location>
</feature>
<dbReference type="Pfam" id="PF09323">
    <property type="entry name" value="DUF1980"/>
    <property type="match status" value="1"/>
</dbReference>